<protein>
    <recommendedName>
        <fullName evidence="1">DUF6089 domain-containing protein</fullName>
    </recommendedName>
</protein>
<gene>
    <name evidence="2" type="ORF">GCM10023331_31990</name>
</gene>
<dbReference type="Pfam" id="PF19573">
    <property type="entry name" value="DUF6089"/>
    <property type="match status" value="1"/>
</dbReference>
<dbReference type="InterPro" id="IPR008969">
    <property type="entry name" value="CarboxyPept-like_regulatory"/>
</dbReference>
<keyword evidence="3" id="KW-1185">Reference proteome</keyword>
<name>A0ABP9DG36_9BACT</name>
<dbReference type="RefSeq" id="WP_345373596.1">
    <property type="nucleotide sequence ID" value="NZ_BAABJX010000052.1"/>
</dbReference>
<dbReference type="Pfam" id="PF13620">
    <property type="entry name" value="CarboxypepD_reg"/>
    <property type="match status" value="1"/>
</dbReference>
<dbReference type="InterPro" id="IPR011659">
    <property type="entry name" value="WD40"/>
</dbReference>
<dbReference type="SUPFAM" id="SSF82171">
    <property type="entry name" value="DPP6 N-terminal domain-like"/>
    <property type="match status" value="1"/>
</dbReference>
<reference evidence="3" key="1">
    <citation type="journal article" date="2019" name="Int. J. Syst. Evol. Microbiol.">
        <title>The Global Catalogue of Microorganisms (GCM) 10K type strain sequencing project: providing services to taxonomists for standard genome sequencing and annotation.</title>
        <authorList>
            <consortium name="The Broad Institute Genomics Platform"/>
            <consortium name="The Broad Institute Genome Sequencing Center for Infectious Disease"/>
            <person name="Wu L."/>
            <person name="Ma J."/>
        </authorList>
    </citation>
    <scope>NUCLEOTIDE SEQUENCE [LARGE SCALE GENOMIC DNA]</scope>
    <source>
        <strain evidence="3">JCM 18326</strain>
    </source>
</reference>
<evidence type="ECO:0000259" key="1">
    <source>
        <dbReference type="Pfam" id="PF19573"/>
    </source>
</evidence>
<evidence type="ECO:0000313" key="2">
    <source>
        <dbReference type="EMBL" id="GAA4844760.1"/>
    </source>
</evidence>
<sequence>MLTGKELRLLPVLFAVSFLLSLTAYGQDHSGTNKDIPYYKPRIISDHYYNVEVQAGTSFYYGDLSSKVGPMGLNPFLPGQVIGLGIGSRRSRRIHLSAGAHWIRLWGDDFSSNPVNSHNYNRNLHFRNDLWGLSVKGRFDILPHRGHYIDRPTVAPYLFAGASAFLHSPYAKAPEEYDRIWVSLRQLQTEGFNYNKFAFSAPLGVGFEAKLNQRMGLALEIGLNLSSTDYLDDVSGYYRDPADFPGRDLGNKMANRSTELLAGLTNEERVVNDVYFEPFDKRGDTGTYDGFWTSTLKLTYILSKNKHSKNLSKIYDLHTIRDTDSHWYIRKNHYTKRSVELEEVTSQEERYQVTPLAVNTEHSEALPSFYKRGILFTSDQYSKNKEVHKKHREGYFNFFYSPKNDMFRNEITRPVLVDSTSLLGECHHEAVTAIPGKRQLIVAVCERDNPFDEMQMHKLLRVDATSEHHWSVDDELPFNTGDFSISHPSISEDGNTLYFVSDMKEGYGGTDIYVSYFHKGQWTYPKNLGPVINTEKDEIAPYVHEDGTLYFASDGHPGLGGLDIFEARPDMAGVYTQQPVNLGRPINSSEDDFSLILNSVKREGYFTSNRKGGKGGNDLYQLKVKKIPQSRVLTDTEAPLLAEKKLKLKGAVAIEGRDLLVRGVTVILTDSLYDDKRRTITDRTGHFEFEIQNDRIYYLHAVMMGFKRVKPVKISTVGVSSDEAVWQRLEIVHNSYNITLKGVVKGVAGPIQEASLTILNLNNDEKQKMTTDQDGNYEVNLKRGTKYTVLVEKKGHLQKKLDISTADKAVASTIQVDIELESSNLQN</sequence>
<accession>A0ABP9DG36</accession>
<dbReference type="InterPro" id="IPR045743">
    <property type="entry name" value="DUF6089"/>
</dbReference>
<evidence type="ECO:0000313" key="3">
    <source>
        <dbReference type="Proteomes" id="UP001500298"/>
    </source>
</evidence>
<dbReference type="SUPFAM" id="SSF49464">
    <property type="entry name" value="Carboxypeptidase regulatory domain-like"/>
    <property type="match status" value="1"/>
</dbReference>
<comment type="caution">
    <text evidence="2">The sequence shown here is derived from an EMBL/GenBank/DDBJ whole genome shotgun (WGS) entry which is preliminary data.</text>
</comment>
<proteinExistence type="predicted"/>
<dbReference type="Gene3D" id="2.60.40.1120">
    <property type="entry name" value="Carboxypeptidase-like, regulatory domain"/>
    <property type="match status" value="1"/>
</dbReference>
<dbReference type="Pfam" id="PF07676">
    <property type="entry name" value="PD40"/>
    <property type="match status" value="2"/>
</dbReference>
<dbReference type="InterPro" id="IPR011250">
    <property type="entry name" value="OMP/PagP_B-barrel"/>
</dbReference>
<dbReference type="Proteomes" id="UP001500298">
    <property type="component" value="Unassembled WGS sequence"/>
</dbReference>
<organism evidence="2 3">
    <name type="scientific">Algivirga pacifica</name>
    <dbReference type="NCBI Taxonomy" id="1162670"/>
    <lineage>
        <taxon>Bacteria</taxon>
        <taxon>Pseudomonadati</taxon>
        <taxon>Bacteroidota</taxon>
        <taxon>Cytophagia</taxon>
        <taxon>Cytophagales</taxon>
        <taxon>Flammeovirgaceae</taxon>
        <taxon>Algivirga</taxon>
    </lineage>
</organism>
<dbReference type="SUPFAM" id="SSF56925">
    <property type="entry name" value="OMPA-like"/>
    <property type="match status" value="1"/>
</dbReference>
<dbReference type="EMBL" id="BAABJX010000052">
    <property type="protein sequence ID" value="GAA4844760.1"/>
    <property type="molecule type" value="Genomic_DNA"/>
</dbReference>
<feature type="domain" description="DUF6089" evidence="1">
    <location>
        <begin position="50"/>
        <end position="233"/>
    </location>
</feature>